<reference evidence="4" key="1">
    <citation type="journal article" date="2023" name="Mol. Plant Microbe Interact.">
        <title>Elucidating the Obligate Nature and Biological Capacity of an Invasive Fungal Corn Pathogen.</title>
        <authorList>
            <person name="MacCready J.S."/>
            <person name="Roggenkamp E.M."/>
            <person name="Gdanetz K."/>
            <person name="Chilvers M.I."/>
        </authorList>
    </citation>
    <scope>NUCLEOTIDE SEQUENCE</scope>
    <source>
        <strain evidence="4">PM02</strain>
    </source>
</reference>
<comment type="caution">
    <text evidence="4">The sequence shown here is derived from an EMBL/GenBank/DDBJ whole genome shotgun (WGS) entry which is preliminary data.</text>
</comment>
<keyword evidence="3" id="KW-0812">Transmembrane</keyword>
<feature type="region of interest" description="Disordered" evidence="2">
    <location>
        <begin position="1"/>
        <end position="76"/>
    </location>
</feature>
<sequence>MPRTSSSKRQQGANGNHSANSQAGNHAPAGNSGRDVRSDNAPLGPGRRVAKSPSPSQLNVDAAPAQAQAQAQAHVDTTTFGAASPLSPLPATYSTPACANGFATNPSLAAAAAAAAVAAFPAVPDHCATEGFCASLGHDYLESASAGSLVMSPPASSAAYMPPVVLADEVEVGHRHINVNDAKNHNVHRDPGPIEMALNVLRSCPLQDTIAILIILMNVPPSVLTLVSMLFTFLTFVVPPVTTSSGLSIAEILDGNQGTPSLTTLLCMDVVMLGIWLFLWAPMQQFIVDLSQVVISLTLGGGGSSRHGVARNIAFCVALVGASQWTSQLRVLRLSQLGPLLGRAGSFLHADVDDPMETPAFNPFEKQGRYGWVRSMFAIHIVTQGLVRYIREWYLRREKRDLLSQSQLDPEAGKALLFSSTESSTDGSVPLANDCETGAQAAPTTITNKKRRKQSALVRIRQPLWAALASTKIVMVKEYELSHAADESAGSNATDIHNLGNATFNRQPEQIWICFIGAGEVCFNTSSFPDTRRSEAAPYSEDRRVGVPDRSKPFYVRVNQAVWQPTRIVPIEGGEEEGLDGMQWTGDIYGLTPLSHYECEFVRTTTDEVIFSTSLRTIAAKTTGPDASARPASGQRSRHRHDSPATTLRASINVAETELACKKTQLKTVRKENHRKVASIRKEIEKLTTSAQAAGGNDDKLRQKAAQNRNLKGQAEDACRALEKRFKEVESMPPEVQRRHGNLRRKWVEEKARFHAARGAFKAFMTNLDREVKALEDEVVSLEAKRNKIATRIAKADDDHKRITKANRHGLNEAQRRWQERADYETEMRRIEAQYRAKIDMLQNAIDKKQSQIMFMTQQLQTYLASFQQDGSTAATAAGSSYEQQQPPPQQQQQQPQASPVALYSTPSWGPTLAPTGHFGSASSVPAPYQPPMWPLSSMPAGSQGLTCSSLASTAHAPPFSHSPQTATSASKPSSSSTTTTTTTTTTTNTTPTNGNVARTPPHPLKVRGRSSSMLSDVSGFTQQSGGDDDNSTGAGHNNVNPMSPPLGLGYGHSFHQSHQSHQSHHSQPVHAHPFGPVGSPYGPIRPPPGLGLPQAQSEGSSFGSESGRGNTPASGASEEGEDTGVLGGERLPDCLLAGWLPRLPRLQTASEADVDRQDSILDSPKPPPPPPPPPPPASAPSRPLVEARQACGSVQKGQKTAPAMCTWYYLHHHHLPPCPRPIDIVVHWVFCADAPASASSLSPMSVSGPRPPACAGPAPRDPCANTRHDAGAPPLNPSSPCASGGCLVSPACTSGACRLAQLRGRWRCCACGRGGNEYRWCRHRMPKCPDTFCYHLCCGACVADPAADGRPGTDEDMTGGGTGGGLGGGQGEWDMCHQVTYTLPCEHVRTDIIYCPKATIAAAAGPSGTPSSSSSSSSSSHHQNNKSHSTQVHHHHRAASSSSSSSSSSSPTKAKKSPCARLTLQSQPYPTPPSYAADPAGFGASPLSPRCPLPDCPYERKNRCWHCCWCGKGWNVTGRCGCVMLVDGHAVRCGHICCPQCEAAQGGRYLHHPQDGGTGLATTMGE</sequence>
<keyword evidence="1" id="KW-0175">Coiled coil</keyword>
<organism evidence="4 5">
    <name type="scientific">Phyllachora maydis</name>
    <dbReference type="NCBI Taxonomy" id="1825666"/>
    <lineage>
        <taxon>Eukaryota</taxon>
        <taxon>Fungi</taxon>
        <taxon>Dikarya</taxon>
        <taxon>Ascomycota</taxon>
        <taxon>Pezizomycotina</taxon>
        <taxon>Sordariomycetes</taxon>
        <taxon>Sordariomycetidae</taxon>
        <taxon>Phyllachorales</taxon>
        <taxon>Phyllachoraceae</taxon>
        <taxon>Phyllachora</taxon>
    </lineage>
</organism>
<feature type="region of interest" description="Disordered" evidence="2">
    <location>
        <begin position="1150"/>
        <end position="1196"/>
    </location>
</feature>
<evidence type="ECO:0000313" key="5">
    <source>
        <dbReference type="Proteomes" id="UP001217918"/>
    </source>
</evidence>
<accession>A0AAD9MC13</accession>
<name>A0AAD9MC13_9PEZI</name>
<feature type="region of interest" description="Disordered" evidence="2">
    <location>
        <begin position="622"/>
        <end position="646"/>
    </location>
</feature>
<feature type="region of interest" description="Disordered" evidence="2">
    <location>
        <begin position="953"/>
        <end position="1130"/>
    </location>
</feature>
<evidence type="ECO:0000256" key="3">
    <source>
        <dbReference type="SAM" id="Phobius"/>
    </source>
</evidence>
<gene>
    <name evidence="4" type="ORF">P8C59_004032</name>
</gene>
<evidence type="ECO:0000256" key="2">
    <source>
        <dbReference type="SAM" id="MobiDB-lite"/>
    </source>
</evidence>
<feature type="coiled-coil region" evidence="1">
    <location>
        <begin position="832"/>
        <end position="859"/>
    </location>
</feature>
<feature type="compositionally biased region" description="Pro residues" evidence="2">
    <location>
        <begin position="1165"/>
        <end position="1179"/>
    </location>
</feature>
<feature type="compositionally biased region" description="Polar residues" evidence="2">
    <location>
        <begin position="1010"/>
        <end position="1042"/>
    </location>
</feature>
<feature type="compositionally biased region" description="Low complexity" evidence="2">
    <location>
        <begin position="1092"/>
        <end position="1110"/>
    </location>
</feature>
<proteinExistence type="predicted"/>
<feature type="region of interest" description="Disordered" evidence="2">
    <location>
        <begin position="1406"/>
        <end position="1459"/>
    </location>
</feature>
<feature type="transmembrane region" description="Helical" evidence="3">
    <location>
        <begin position="210"/>
        <end position="238"/>
    </location>
</feature>
<feature type="coiled-coil region" evidence="1">
    <location>
        <begin position="765"/>
        <end position="792"/>
    </location>
</feature>
<keyword evidence="3" id="KW-0472">Membrane</keyword>
<feature type="compositionally biased region" description="Low complexity" evidence="2">
    <location>
        <begin position="62"/>
        <end position="73"/>
    </location>
</feature>
<evidence type="ECO:0000313" key="4">
    <source>
        <dbReference type="EMBL" id="KAK2069450.1"/>
    </source>
</evidence>
<dbReference type="Proteomes" id="UP001217918">
    <property type="component" value="Unassembled WGS sequence"/>
</dbReference>
<keyword evidence="5" id="KW-1185">Reference proteome</keyword>
<evidence type="ECO:0008006" key="6">
    <source>
        <dbReference type="Google" id="ProtNLM"/>
    </source>
</evidence>
<feature type="compositionally biased region" description="Low complexity" evidence="2">
    <location>
        <begin position="1412"/>
        <end position="1421"/>
    </location>
</feature>
<keyword evidence="3" id="KW-1133">Transmembrane helix</keyword>
<dbReference type="EMBL" id="JAQQPM010000003">
    <property type="protein sequence ID" value="KAK2069450.1"/>
    <property type="molecule type" value="Genomic_DNA"/>
</dbReference>
<feature type="compositionally biased region" description="Low complexity" evidence="2">
    <location>
        <begin position="966"/>
        <end position="994"/>
    </location>
</feature>
<protein>
    <recommendedName>
        <fullName evidence="6">Ubiquitination network signaling protein</fullName>
    </recommendedName>
</protein>
<feature type="compositionally biased region" description="Polar residues" evidence="2">
    <location>
        <begin position="1"/>
        <end position="24"/>
    </location>
</feature>
<feature type="region of interest" description="Disordered" evidence="2">
    <location>
        <begin position="874"/>
        <end position="917"/>
    </location>
</feature>
<feature type="compositionally biased region" description="Low complexity" evidence="2">
    <location>
        <begin position="874"/>
        <end position="897"/>
    </location>
</feature>
<feature type="compositionally biased region" description="Low complexity" evidence="2">
    <location>
        <begin position="1441"/>
        <end position="1451"/>
    </location>
</feature>
<evidence type="ECO:0000256" key="1">
    <source>
        <dbReference type="SAM" id="Coils"/>
    </source>
</evidence>